<feature type="domain" description="Peptidase C51" evidence="2">
    <location>
        <begin position="143"/>
        <end position="232"/>
    </location>
</feature>
<dbReference type="RefSeq" id="WP_109389417.1">
    <property type="nucleotide sequence ID" value="NZ_QETF01000016.1"/>
</dbReference>
<feature type="compositionally biased region" description="Basic and acidic residues" evidence="1">
    <location>
        <begin position="1"/>
        <end position="12"/>
    </location>
</feature>
<name>A0A2V1P356_9RHOB</name>
<protein>
    <recommendedName>
        <fullName evidence="2">Peptidase C51 domain-containing protein</fullName>
    </recommendedName>
</protein>
<feature type="region of interest" description="Disordered" evidence="1">
    <location>
        <begin position="1"/>
        <end position="135"/>
    </location>
</feature>
<dbReference type="Pfam" id="PF05257">
    <property type="entry name" value="CHAP"/>
    <property type="match status" value="1"/>
</dbReference>
<keyword evidence="4" id="KW-1185">Reference proteome</keyword>
<proteinExistence type="predicted"/>
<organism evidence="3 4">
    <name type="scientific">Salibaculum griseiflavum</name>
    <dbReference type="NCBI Taxonomy" id="1914409"/>
    <lineage>
        <taxon>Bacteria</taxon>
        <taxon>Pseudomonadati</taxon>
        <taxon>Pseudomonadota</taxon>
        <taxon>Alphaproteobacteria</taxon>
        <taxon>Rhodobacterales</taxon>
        <taxon>Roseobacteraceae</taxon>
        <taxon>Salibaculum</taxon>
    </lineage>
</organism>
<sequence length="253" mass="27118">MEDTRDRSEEDRRKKRRHDPFGMFTDFGALIPDIGFGSDFSALDTPFGAGFGPLSPPAPAGPTSQAPPAAPGRPTSPSAGSAGGTARTEGGAGRPRATGERKESSLGRAALDVALSEESRGVREEPPGSNDGPRVRMYQRGNGGHYWCAHFVSWCVNEAGDSPFGHTGSVSAIRRWGQNNGHYIPASRAHPMPGDIFTKQRMDEQGRVVGGHTGFVISYDEGARRMRTVEGNSGDRVRITSQRLSQIDGVVRL</sequence>
<accession>A0A2V1P356</accession>
<dbReference type="Proteomes" id="UP000245293">
    <property type="component" value="Unassembled WGS sequence"/>
</dbReference>
<comment type="caution">
    <text evidence="3">The sequence shown here is derived from an EMBL/GenBank/DDBJ whole genome shotgun (WGS) entry which is preliminary data.</text>
</comment>
<gene>
    <name evidence="3" type="ORF">DFK10_12725</name>
</gene>
<dbReference type="OrthoDB" id="482757at2"/>
<dbReference type="InterPro" id="IPR007921">
    <property type="entry name" value="CHAP_dom"/>
</dbReference>
<feature type="compositionally biased region" description="Basic and acidic residues" evidence="1">
    <location>
        <begin position="117"/>
        <end position="126"/>
    </location>
</feature>
<evidence type="ECO:0000256" key="1">
    <source>
        <dbReference type="SAM" id="MobiDB-lite"/>
    </source>
</evidence>
<reference evidence="4" key="1">
    <citation type="submission" date="2018-05" db="EMBL/GenBank/DDBJ databases">
        <authorList>
            <person name="Du Z."/>
            <person name="Wang X."/>
        </authorList>
    </citation>
    <scope>NUCLEOTIDE SEQUENCE [LARGE SCALE GENOMIC DNA]</scope>
    <source>
        <strain evidence="4">WDS4C29</strain>
    </source>
</reference>
<dbReference type="AlphaFoldDB" id="A0A2V1P356"/>
<evidence type="ECO:0000313" key="3">
    <source>
        <dbReference type="EMBL" id="PWG16200.1"/>
    </source>
</evidence>
<dbReference type="Gene3D" id="3.90.1720.10">
    <property type="entry name" value="endopeptidase domain like (from Nostoc punctiforme)"/>
    <property type="match status" value="1"/>
</dbReference>
<evidence type="ECO:0000313" key="4">
    <source>
        <dbReference type="Proteomes" id="UP000245293"/>
    </source>
</evidence>
<feature type="compositionally biased region" description="Low complexity" evidence="1">
    <location>
        <begin position="72"/>
        <end position="89"/>
    </location>
</feature>
<evidence type="ECO:0000259" key="2">
    <source>
        <dbReference type="Pfam" id="PF05257"/>
    </source>
</evidence>
<dbReference type="EMBL" id="QETF01000016">
    <property type="protein sequence ID" value="PWG16200.1"/>
    <property type="molecule type" value="Genomic_DNA"/>
</dbReference>